<evidence type="ECO:0000256" key="1">
    <source>
        <dbReference type="SAM" id="Coils"/>
    </source>
</evidence>
<keyword evidence="3" id="KW-1185">Reference proteome</keyword>
<dbReference type="AlphaFoldDB" id="A0A3R7MIG5"/>
<organism evidence="2 3">
    <name type="scientific">Penaeus vannamei</name>
    <name type="common">Whiteleg shrimp</name>
    <name type="synonym">Litopenaeus vannamei</name>
    <dbReference type="NCBI Taxonomy" id="6689"/>
    <lineage>
        <taxon>Eukaryota</taxon>
        <taxon>Metazoa</taxon>
        <taxon>Ecdysozoa</taxon>
        <taxon>Arthropoda</taxon>
        <taxon>Crustacea</taxon>
        <taxon>Multicrustacea</taxon>
        <taxon>Malacostraca</taxon>
        <taxon>Eumalacostraca</taxon>
        <taxon>Eucarida</taxon>
        <taxon>Decapoda</taxon>
        <taxon>Dendrobranchiata</taxon>
        <taxon>Penaeoidea</taxon>
        <taxon>Penaeidae</taxon>
        <taxon>Penaeus</taxon>
    </lineage>
</organism>
<evidence type="ECO:0000313" key="2">
    <source>
        <dbReference type="EMBL" id="ROT62527.1"/>
    </source>
</evidence>
<keyword evidence="1" id="KW-0175">Coiled coil</keyword>
<reference evidence="2 3" key="1">
    <citation type="submission" date="2018-04" db="EMBL/GenBank/DDBJ databases">
        <authorList>
            <person name="Zhang X."/>
            <person name="Yuan J."/>
            <person name="Li F."/>
            <person name="Xiang J."/>
        </authorList>
    </citation>
    <scope>NUCLEOTIDE SEQUENCE [LARGE SCALE GENOMIC DNA]</scope>
    <source>
        <tissue evidence="2">Muscle</tissue>
    </source>
</reference>
<feature type="coiled-coil region" evidence="1">
    <location>
        <begin position="299"/>
        <end position="326"/>
    </location>
</feature>
<dbReference type="InterPro" id="IPR027417">
    <property type="entry name" value="P-loop_NTPase"/>
</dbReference>
<dbReference type="OrthoDB" id="2386367at2759"/>
<gene>
    <name evidence="2" type="ORF">C7M84_019629</name>
</gene>
<dbReference type="InterPro" id="IPR025662">
    <property type="entry name" value="Sigma_54_int_dom_ATP-bd_1"/>
</dbReference>
<name>A0A3R7MIG5_PENVA</name>
<proteinExistence type="predicted"/>
<dbReference type="PROSITE" id="PS00675">
    <property type="entry name" value="SIGMA54_INTERACT_1"/>
    <property type="match status" value="1"/>
</dbReference>
<dbReference type="PANTHER" id="PTHR32046:SF11">
    <property type="entry name" value="IMMUNE-ASSOCIATED NUCLEOTIDE-BINDING PROTEIN 10-LIKE"/>
    <property type="match status" value="1"/>
</dbReference>
<reference evidence="2 3" key="2">
    <citation type="submission" date="2019-01" db="EMBL/GenBank/DDBJ databases">
        <title>The decoding of complex shrimp genome reveals the adaptation for benthos swimmer, frequently molting mechanism and breeding impact on genome.</title>
        <authorList>
            <person name="Sun Y."/>
            <person name="Gao Y."/>
            <person name="Yu Y."/>
        </authorList>
    </citation>
    <scope>NUCLEOTIDE SEQUENCE [LARGE SCALE GENOMIC DNA]</scope>
    <source>
        <tissue evidence="2">Muscle</tissue>
    </source>
</reference>
<dbReference type="PANTHER" id="PTHR32046">
    <property type="entry name" value="G DOMAIN-CONTAINING PROTEIN"/>
    <property type="match status" value="1"/>
</dbReference>
<dbReference type="CDD" id="cd00882">
    <property type="entry name" value="Ras_like_GTPase"/>
    <property type="match status" value="1"/>
</dbReference>
<sequence>MIPELEQWVQRNSILAMEGDRFSIWQLKTRVEHEDTENKVRMLAIGQEKQLEVKSVLLLGETGAGKTLFLNAFLNRLFGVTVEDKTRLQLKDQMDREDKKTTQSQTDYTTAYIIYHQEGMSGPYNYMVIDTPGLGDTEGAEKDRINEQCLRFYLTDEKWISHINCVGLVWKGTDHRYDEMKREILSRIKQLLGFDIKRFTDVLLTFTTDEEVDAVKVVEASGIEYNQVFNFDNKPLYAVRTKDKLHKLMWGLMEESHDSFLKEINRREGVSLKITARLILTHMKLEDLQRRQRTQRQHKANISSIVEQYEGEMRDLEEEATRVDWDKIEDLDTSNEIIVLEDGRHCHYCTKCSKTCIPACETVHKATVAPVQEGEGVGEMVLGVVGKVGMIGSILGHYSLLVGLASAAVSICTDIARAIMSRIRTKKSKEKTESLHASEGINKCPKCDHFIIHHEVRDKIMAKDATWDQKVNLLKEIKYEEVMGGKSRIEANILSCNAKLASISKQEKHDDGMQKNYEREINELRLGK</sequence>
<dbReference type="Gene3D" id="3.40.50.300">
    <property type="entry name" value="P-loop containing nucleotide triphosphate hydrolases"/>
    <property type="match status" value="1"/>
</dbReference>
<protein>
    <submittedName>
        <fullName evidence="2">Uncharacterized protein</fullName>
    </submittedName>
</protein>
<comment type="caution">
    <text evidence="2">The sequence shown here is derived from an EMBL/GenBank/DDBJ whole genome shotgun (WGS) entry which is preliminary data.</text>
</comment>
<dbReference type="Proteomes" id="UP000283509">
    <property type="component" value="Unassembled WGS sequence"/>
</dbReference>
<evidence type="ECO:0000313" key="3">
    <source>
        <dbReference type="Proteomes" id="UP000283509"/>
    </source>
</evidence>
<accession>A0A3R7MIG5</accession>
<dbReference type="EMBL" id="QCYY01003648">
    <property type="protein sequence ID" value="ROT62527.1"/>
    <property type="molecule type" value="Genomic_DNA"/>
</dbReference>
<dbReference type="SUPFAM" id="SSF52540">
    <property type="entry name" value="P-loop containing nucleoside triphosphate hydrolases"/>
    <property type="match status" value="1"/>
</dbReference>